<evidence type="ECO:0000256" key="3">
    <source>
        <dbReference type="PROSITE-ProRule" id="PRU00221"/>
    </source>
</evidence>
<accession>A0A9P8PYX6</accession>
<dbReference type="PROSITE" id="PS00678">
    <property type="entry name" value="WD_REPEATS_1"/>
    <property type="match status" value="2"/>
</dbReference>
<reference evidence="5" key="2">
    <citation type="submission" date="2021-01" db="EMBL/GenBank/DDBJ databases">
        <authorList>
            <person name="Schikora-Tamarit M.A."/>
        </authorList>
    </citation>
    <scope>NUCLEOTIDE SEQUENCE</scope>
    <source>
        <strain evidence="5">CBS6341</strain>
    </source>
</reference>
<dbReference type="Proteomes" id="UP000769528">
    <property type="component" value="Unassembled WGS sequence"/>
</dbReference>
<evidence type="ECO:0000313" key="6">
    <source>
        <dbReference type="Proteomes" id="UP000769528"/>
    </source>
</evidence>
<proteinExistence type="predicted"/>
<dbReference type="CDD" id="cd00200">
    <property type="entry name" value="WD40"/>
    <property type="match status" value="1"/>
</dbReference>
<dbReference type="PRINTS" id="PR00320">
    <property type="entry name" value="GPROTEINBRPT"/>
</dbReference>
<dbReference type="EMBL" id="JAEUBF010000026">
    <property type="protein sequence ID" value="KAH3680903.1"/>
    <property type="molecule type" value="Genomic_DNA"/>
</dbReference>
<dbReference type="InterPro" id="IPR059122">
    <property type="entry name" value="Beta-prop_WDR5-like"/>
</dbReference>
<name>A0A9P8PYX6_9ASCO</name>
<feature type="repeat" description="WD" evidence="3">
    <location>
        <begin position="146"/>
        <end position="187"/>
    </location>
</feature>
<keyword evidence="6" id="KW-1185">Reference proteome</keyword>
<sequence>MTTSEYDAKSSVLKFHFNLKTNHSNHSSTVEISPDGRYIATSSSDKTIKLFKLSDGSFIRSLNGHSKGISSVSWSPDSRHIASASDDKTIKIWDIEYGECIKTLRGHTYHVTCVQFNFKGNLLISGSADEAIRIWDVLNGKCLKILSAHSEPIESIDLCWDGTIIASGSYDGLIRLFDTETGQCVKTLIYDKGGSSFPVSYVKFSPNGRYLLATTLDNTIRLWDYNNNRVVKTFQGASFEKYTCSSRFIPSLKTPLIVSGSESGEVFVWNLNSKSITDVIKVSDSPVLHVDIIGNILVSLSMDGDINVFKVKELNEGEMDIDQ</sequence>
<feature type="repeat" description="WD" evidence="3">
    <location>
        <begin position="192"/>
        <end position="233"/>
    </location>
</feature>
<dbReference type="InterPro" id="IPR036322">
    <property type="entry name" value="WD40_repeat_dom_sf"/>
</dbReference>
<reference evidence="5" key="1">
    <citation type="journal article" date="2021" name="Open Biol.">
        <title>Shared evolutionary footprints suggest mitochondrial oxidative damage underlies multiple complex I losses in fungi.</title>
        <authorList>
            <person name="Schikora-Tamarit M.A."/>
            <person name="Marcet-Houben M."/>
            <person name="Nosek J."/>
            <person name="Gabaldon T."/>
        </authorList>
    </citation>
    <scope>NUCLEOTIDE SEQUENCE</scope>
    <source>
        <strain evidence="5">CBS6341</strain>
    </source>
</reference>
<keyword evidence="1 3" id="KW-0853">WD repeat</keyword>
<feature type="domain" description="WDR5-like beta-propeller" evidence="4">
    <location>
        <begin position="21"/>
        <end position="309"/>
    </location>
</feature>
<protein>
    <recommendedName>
        <fullName evidence="4">WDR5-like beta-propeller domain-containing protein</fullName>
    </recommendedName>
</protein>
<dbReference type="InterPro" id="IPR001680">
    <property type="entry name" value="WD40_rpt"/>
</dbReference>
<dbReference type="InterPro" id="IPR020472">
    <property type="entry name" value="WD40_PAC1"/>
</dbReference>
<dbReference type="Pfam" id="PF25175">
    <property type="entry name" value="Beta-prop_WDR5"/>
    <property type="match status" value="1"/>
</dbReference>
<dbReference type="InterPro" id="IPR015943">
    <property type="entry name" value="WD40/YVTN_repeat-like_dom_sf"/>
</dbReference>
<organism evidence="5 6">
    <name type="scientific">Wickerhamomyces mucosus</name>
    <dbReference type="NCBI Taxonomy" id="1378264"/>
    <lineage>
        <taxon>Eukaryota</taxon>
        <taxon>Fungi</taxon>
        <taxon>Dikarya</taxon>
        <taxon>Ascomycota</taxon>
        <taxon>Saccharomycotina</taxon>
        <taxon>Saccharomycetes</taxon>
        <taxon>Phaffomycetales</taxon>
        <taxon>Wickerhamomycetaceae</taxon>
        <taxon>Wickerhamomyces</taxon>
    </lineage>
</organism>
<dbReference type="PANTHER" id="PTHR22847">
    <property type="entry name" value="WD40 REPEAT PROTEIN"/>
    <property type="match status" value="1"/>
</dbReference>
<evidence type="ECO:0000259" key="4">
    <source>
        <dbReference type="Pfam" id="PF25175"/>
    </source>
</evidence>
<feature type="repeat" description="WD" evidence="3">
    <location>
        <begin position="104"/>
        <end position="145"/>
    </location>
</feature>
<dbReference type="PROSITE" id="PS50082">
    <property type="entry name" value="WD_REPEATS_2"/>
    <property type="match status" value="5"/>
</dbReference>
<evidence type="ECO:0000256" key="2">
    <source>
        <dbReference type="ARBA" id="ARBA00022737"/>
    </source>
</evidence>
<evidence type="ECO:0000313" key="5">
    <source>
        <dbReference type="EMBL" id="KAH3680903.1"/>
    </source>
</evidence>
<gene>
    <name evidence="5" type="ORF">WICMUC_000046</name>
</gene>
<dbReference type="SMART" id="SM00320">
    <property type="entry name" value="WD40"/>
    <property type="match status" value="7"/>
</dbReference>
<dbReference type="InterPro" id="IPR019775">
    <property type="entry name" value="WD40_repeat_CS"/>
</dbReference>
<keyword evidence="2" id="KW-0677">Repeat</keyword>
<evidence type="ECO:0000256" key="1">
    <source>
        <dbReference type="ARBA" id="ARBA00022574"/>
    </source>
</evidence>
<dbReference type="GO" id="GO:1990234">
    <property type="term" value="C:transferase complex"/>
    <property type="evidence" value="ECO:0007669"/>
    <property type="project" value="UniProtKB-ARBA"/>
</dbReference>
<comment type="caution">
    <text evidence="5">The sequence shown here is derived from an EMBL/GenBank/DDBJ whole genome shotgun (WGS) entry which is preliminary data.</text>
</comment>
<dbReference type="Gene3D" id="2.130.10.10">
    <property type="entry name" value="YVTN repeat-like/Quinoprotein amine dehydrogenase"/>
    <property type="match status" value="1"/>
</dbReference>
<dbReference type="OrthoDB" id="674604at2759"/>
<feature type="repeat" description="WD" evidence="3">
    <location>
        <begin position="20"/>
        <end position="61"/>
    </location>
</feature>
<dbReference type="SUPFAM" id="SSF50978">
    <property type="entry name" value="WD40 repeat-like"/>
    <property type="match status" value="1"/>
</dbReference>
<dbReference type="PROSITE" id="PS50294">
    <property type="entry name" value="WD_REPEATS_REGION"/>
    <property type="match status" value="5"/>
</dbReference>
<feature type="repeat" description="WD" evidence="3">
    <location>
        <begin position="62"/>
        <end position="103"/>
    </location>
</feature>
<dbReference type="AlphaFoldDB" id="A0A9P8PYX6"/>
<dbReference type="PANTHER" id="PTHR22847:SF637">
    <property type="entry name" value="WD REPEAT DOMAIN 5B"/>
    <property type="match status" value="1"/>
</dbReference>